<reference evidence="1" key="1">
    <citation type="submission" date="2023-10" db="EMBL/GenBank/DDBJ databases">
        <authorList>
            <person name="Domelevo Entfellner J.-B."/>
        </authorList>
    </citation>
    <scope>NUCLEOTIDE SEQUENCE</scope>
</reference>
<dbReference type="AlphaFoldDB" id="A0AA86S8T4"/>
<dbReference type="Gramene" id="rna-AYBTSS11_LOCUS8596">
    <property type="protein sequence ID" value="CAJ1938472.1"/>
    <property type="gene ID" value="gene-AYBTSS11_LOCUS8596"/>
</dbReference>
<dbReference type="EMBL" id="OY731400">
    <property type="protein sequence ID" value="CAJ1938472.1"/>
    <property type="molecule type" value="Genomic_DNA"/>
</dbReference>
<evidence type="ECO:0000313" key="2">
    <source>
        <dbReference type="Proteomes" id="UP001189624"/>
    </source>
</evidence>
<dbReference type="Proteomes" id="UP001189624">
    <property type="component" value="Chromosome 3"/>
</dbReference>
<gene>
    <name evidence="1" type="ORF">AYBTSS11_LOCUS8596</name>
</gene>
<accession>A0AA86S8T4</accession>
<proteinExistence type="predicted"/>
<sequence>MARKKEEERCAVRVNACLALIGGVMEWRVGDGEETGWVDGVNKREMDRWDPLICCGEIFV</sequence>
<organism evidence="1 2">
    <name type="scientific">Sphenostylis stenocarpa</name>
    <dbReference type="NCBI Taxonomy" id="92480"/>
    <lineage>
        <taxon>Eukaryota</taxon>
        <taxon>Viridiplantae</taxon>
        <taxon>Streptophyta</taxon>
        <taxon>Embryophyta</taxon>
        <taxon>Tracheophyta</taxon>
        <taxon>Spermatophyta</taxon>
        <taxon>Magnoliopsida</taxon>
        <taxon>eudicotyledons</taxon>
        <taxon>Gunneridae</taxon>
        <taxon>Pentapetalae</taxon>
        <taxon>rosids</taxon>
        <taxon>fabids</taxon>
        <taxon>Fabales</taxon>
        <taxon>Fabaceae</taxon>
        <taxon>Papilionoideae</taxon>
        <taxon>50 kb inversion clade</taxon>
        <taxon>NPAAA clade</taxon>
        <taxon>indigoferoid/millettioid clade</taxon>
        <taxon>Phaseoleae</taxon>
        <taxon>Sphenostylis</taxon>
    </lineage>
</organism>
<protein>
    <submittedName>
        <fullName evidence="1">Uncharacterized protein</fullName>
    </submittedName>
</protein>
<name>A0AA86S8T4_9FABA</name>
<evidence type="ECO:0000313" key="1">
    <source>
        <dbReference type="EMBL" id="CAJ1938472.1"/>
    </source>
</evidence>
<keyword evidence="2" id="KW-1185">Reference proteome</keyword>